<accession>A0A918CWH1</accession>
<dbReference type="Proteomes" id="UP000653411">
    <property type="component" value="Unassembled WGS sequence"/>
</dbReference>
<name>A0A918CWH1_9ACTN</name>
<evidence type="ECO:0000313" key="2">
    <source>
        <dbReference type="Proteomes" id="UP000653411"/>
    </source>
</evidence>
<reference evidence="1" key="1">
    <citation type="journal article" date="2014" name="Int. J. Syst. Evol. Microbiol.">
        <title>Complete genome sequence of Corynebacterium casei LMG S-19264T (=DSM 44701T), isolated from a smear-ripened cheese.</title>
        <authorList>
            <consortium name="US DOE Joint Genome Institute (JGI-PGF)"/>
            <person name="Walter F."/>
            <person name="Albersmeier A."/>
            <person name="Kalinowski J."/>
            <person name="Ruckert C."/>
        </authorList>
    </citation>
    <scope>NUCLEOTIDE SEQUENCE</scope>
    <source>
        <strain evidence="1">CGMCC 4.7110</strain>
    </source>
</reference>
<gene>
    <name evidence="1" type="ORF">GCM10011578_084600</name>
</gene>
<proteinExistence type="predicted"/>
<dbReference type="EMBL" id="BMML01000028">
    <property type="protein sequence ID" value="GGN38802.1"/>
    <property type="molecule type" value="Genomic_DNA"/>
</dbReference>
<comment type="caution">
    <text evidence="1">The sequence shown here is derived from an EMBL/GenBank/DDBJ whole genome shotgun (WGS) entry which is preliminary data.</text>
</comment>
<dbReference type="AlphaFoldDB" id="A0A918CWH1"/>
<sequence length="164" mass="17878">MKNSTAVSWKRGTLVFDILAALKTGSPVKQFVEGGQLGDAISDIGIQAAITALGKVFGNFARWEALDAKRQRILCLMAICYRYLNEQALAEQTLDRTPTQHSMELSEGAILSLLLGGMINPLVHVEEFIGTYDRYAFKGNELDDLKAAIHALPLGDLPPHLPLG</sequence>
<organism evidence="1 2">
    <name type="scientific">Streptomyces fuscichromogenes</name>
    <dbReference type="NCBI Taxonomy" id="1324013"/>
    <lineage>
        <taxon>Bacteria</taxon>
        <taxon>Bacillati</taxon>
        <taxon>Actinomycetota</taxon>
        <taxon>Actinomycetes</taxon>
        <taxon>Kitasatosporales</taxon>
        <taxon>Streptomycetaceae</taxon>
        <taxon>Streptomyces</taxon>
    </lineage>
</organism>
<keyword evidence="2" id="KW-1185">Reference proteome</keyword>
<evidence type="ECO:0000313" key="1">
    <source>
        <dbReference type="EMBL" id="GGN38802.1"/>
    </source>
</evidence>
<protein>
    <submittedName>
        <fullName evidence="1">Uncharacterized protein</fullName>
    </submittedName>
</protein>
<reference evidence="1" key="2">
    <citation type="submission" date="2020-09" db="EMBL/GenBank/DDBJ databases">
        <authorList>
            <person name="Sun Q."/>
            <person name="Zhou Y."/>
        </authorList>
    </citation>
    <scope>NUCLEOTIDE SEQUENCE</scope>
    <source>
        <strain evidence="1">CGMCC 4.7110</strain>
    </source>
</reference>